<name>A0AAU8HH30_9ACTN</name>
<feature type="region of interest" description="Disordered" evidence="1">
    <location>
        <begin position="15"/>
        <end position="43"/>
    </location>
</feature>
<dbReference type="EMBL" id="CP157762">
    <property type="protein sequence ID" value="XBP95212.1"/>
    <property type="molecule type" value="Genomic_DNA"/>
</dbReference>
<dbReference type="EMBL" id="CP159342">
    <property type="protein sequence ID" value="XCH75915.1"/>
    <property type="molecule type" value="Genomic_DNA"/>
</dbReference>
<accession>A0AAU8HH30</accession>
<reference evidence="3" key="2">
    <citation type="submission" date="2024-06" db="EMBL/GenBank/DDBJ databases">
        <title>Micromonospora mangrovi CCTCC AA 2012012 genome sequences.</title>
        <authorList>
            <person name="Gao J."/>
        </authorList>
    </citation>
    <scope>NUCLEOTIDE SEQUENCE</scope>
    <source>
        <strain evidence="3">CCTCC AA 2012012</strain>
    </source>
</reference>
<sequence length="43" mass="4610">MTMFLRTPPLAAHRHVDVVDPPPLPRRIDLRGRVGSPGPGGVA</sequence>
<organism evidence="3">
    <name type="scientific">Micromonospora sp. CCTCC AA 2012012</name>
    <dbReference type="NCBI Taxonomy" id="3111921"/>
    <lineage>
        <taxon>Bacteria</taxon>
        <taxon>Bacillati</taxon>
        <taxon>Actinomycetota</taxon>
        <taxon>Actinomycetes</taxon>
        <taxon>Micromonosporales</taxon>
        <taxon>Micromonosporaceae</taxon>
        <taxon>Micromonospora</taxon>
    </lineage>
</organism>
<proteinExistence type="predicted"/>
<protein>
    <submittedName>
        <fullName evidence="3">Uncharacterized protein</fullName>
    </submittedName>
</protein>
<evidence type="ECO:0000256" key="1">
    <source>
        <dbReference type="SAM" id="MobiDB-lite"/>
    </source>
</evidence>
<gene>
    <name evidence="3" type="ORF">ABUL08_07460</name>
    <name evidence="2" type="ORF">VK199_07415</name>
</gene>
<evidence type="ECO:0000313" key="2">
    <source>
        <dbReference type="EMBL" id="XBP95212.1"/>
    </source>
</evidence>
<reference evidence="2" key="1">
    <citation type="submission" date="2024-01" db="EMBL/GenBank/DDBJ databases">
        <title>The genome sequence of Micromonospora mangrovi CCTCC AA 2012012.</title>
        <authorList>
            <person name="Gao J."/>
        </authorList>
    </citation>
    <scope>NUCLEOTIDE SEQUENCE</scope>
    <source>
        <strain evidence="2">CCTCC AA 2012012</strain>
    </source>
</reference>
<evidence type="ECO:0000313" key="3">
    <source>
        <dbReference type="EMBL" id="XCH75915.1"/>
    </source>
</evidence>
<dbReference type="AlphaFoldDB" id="A0AAU8HH30"/>
<dbReference type="RefSeq" id="WP_350935809.1">
    <property type="nucleotide sequence ID" value="NZ_CP157762.1"/>
</dbReference>